<evidence type="ECO:0000313" key="3">
    <source>
        <dbReference type="EMBL" id="VAX32671.1"/>
    </source>
</evidence>
<protein>
    <submittedName>
        <fullName evidence="3">Uncharacterized protein</fullName>
    </submittedName>
</protein>
<dbReference type="InterPro" id="IPR043128">
    <property type="entry name" value="Rev_trsase/Diguanyl_cyclase"/>
</dbReference>
<dbReference type="SUPFAM" id="SSF55781">
    <property type="entry name" value="GAF domain-like"/>
    <property type="match status" value="1"/>
</dbReference>
<dbReference type="Gene3D" id="3.30.450.40">
    <property type="match status" value="1"/>
</dbReference>
<dbReference type="InterPro" id="IPR029787">
    <property type="entry name" value="Nucleotide_cyclase"/>
</dbReference>
<evidence type="ECO:0000259" key="2">
    <source>
        <dbReference type="PROSITE" id="PS50887"/>
    </source>
</evidence>
<dbReference type="GO" id="GO:1902201">
    <property type="term" value="P:negative regulation of bacterial-type flagellum-dependent cell motility"/>
    <property type="evidence" value="ECO:0007669"/>
    <property type="project" value="TreeGrafter"/>
</dbReference>
<dbReference type="GO" id="GO:0005886">
    <property type="term" value="C:plasma membrane"/>
    <property type="evidence" value="ECO:0007669"/>
    <property type="project" value="TreeGrafter"/>
</dbReference>
<accession>A0A3B1D1G6</accession>
<name>A0A3B1D1G6_9ZZZZ</name>
<dbReference type="GO" id="GO:0000160">
    <property type="term" value="P:phosphorelay signal transduction system"/>
    <property type="evidence" value="ECO:0007669"/>
    <property type="project" value="InterPro"/>
</dbReference>
<proteinExistence type="predicted"/>
<dbReference type="Gene3D" id="3.30.70.270">
    <property type="match status" value="1"/>
</dbReference>
<dbReference type="AlphaFoldDB" id="A0A3B1D1G6"/>
<dbReference type="SMART" id="SM00448">
    <property type="entry name" value="REC"/>
    <property type="match status" value="1"/>
</dbReference>
<dbReference type="Pfam" id="PF00072">
    <property type="entry name" value="Response_reg"/>
    <property type="match status" value="1"/>
</dbReference>
<dbReference type="GO" id="GO:0052621">
    <property type="term" value="F:diguanylate cyclase activity"/>
    <property type="evidence" value="ECO:0007669"/>
    <property type="project" value="TreeGrafter"/>
</dbReference>
<dbReference type="PANTHER" id="PTHR45138:SF9">
    <property type="entry name" value="DIGUANYLATE CYCLASE DGCM-RELATED"/>
    <property type="match status" value="1"/>
</dbReference>
<dbReference type="CDD" id="cd01949">
    <property type="entry name" value="GGDEF"/>
    <property type="match status" value="1"/>
</dbReference>
<sequence>MKFKKRILLVDDSQTQLLMLQISLEKMGFEVINASDGLEGVSRAFADQPDLIVSDIMMPELNGYQLCRLLKNDKKTAQTPIILLTSLDQPQDRFWGIRAGADQYIVKNSDLSDLKKVILLLLKKTRRHAKPILRDESLSKKSTDWQSIRSNVNHLLDKLLFESTLSGEARQLANFIHIQDDLLSAFSALVSSLIEYSCLCLCLSDRRGRRCYLDLKQPLSGKMLDKMIKNITVRMGEHETKEVMEQVFFKGSEKTDEQVKDPILSELVVPLDIHNDCIGYLAFFSTKKTAFRQKSEDIIRLLAQDFSMVFQLMLLYAETKELSITDGLTQLYNKRYFLEIFEKEFERAKRSNLDLCVILMDIDHFKAVNDTYGHLQGDSILKEVAEIMRESIRKIDFPARYGGEEFIIIAPNTKMEEMLEVAERIRKFTEVHEFKGDLSPLKITLSVGVAAMQGNLENALELIKMADDALYLAKDSGRNLVCVANELE</sequence>
<reference evidence="3" key="1">
    <citation type="submission" date="2018-06" db="EMBL/GenBank/DDBJ databases">
        <authorList>
            <person name="Zhirakovskaya E."/>
        </authorList>
    </citation>
    <scope>NUCLEOTIDE SEQUENCE</scope>
</reference>
<dbReference type="SMART" id="SM00267">
    <property type="entry name" value="GGDEF"/>
    <property type="match status" value="1"/>
</dbReference>
<feature type="domain" description="Response regulatory" evidence="1">
    <location>
        <begin position="6"/>
        <end position="122"/>
    </location>
</feature>
<dbReference type="EMBL" id="UOGF01000094">
    <property type="protein sequence ID" value="VAX32671.1"/>
    <property type="molecule type" value="Genomic_DNA"/>
</dbReference>
<feature type="domain" description="GGDEF" evidence="2">
    <location>
        <begin position="353"/>
        <end position="486"/>
    </location>
</feature>
<dbReference type="SUPFAM" id="SSF52172">
    <property type="entry name" value="CheY-like"/>
    <property type="match status" value="1"/>
</dbReference>
<dbReference type="InterPro" id="IPR000160">
    <property type="entry name" value="GGDEF_dom"/>
</dbReference>
<dbReference type="PANTHER" id="PTHR45138">
    <property type="entry name" value="REGULATORY COMPONENTS OF SENSORY TRANSDUCTION SYSTEM"/>
    <property type="match status" value="1"/>
</dbReference>
<dbReference type="NCBIfam" id="TIGR00254">
    <property type="entry name" value="GGDEF"/>
    <property type="match status" value="1"/>
</dbReference>
<dbReference type="GO" id="GO:0043709">
    <property type="term" value="P:cell adhesion involved in single-species biofilm formation"/>
    <property type="evidence" value="ECO:0007669"/>
    <property type="project" value="TreeGrafter"/>
</dbReference>
<dbReference type="Pfam" id="PF00990">
    <property type="entry name" value="GGDEF"/>
    <property type="match status" value="1"/>
</dbReference>
<dbReference type="FunFam" id="3.30.70.270:FF:000001">
    <property type="entry name" value="Diguanylate cyclase domain protein"/>
    <property type="match status" value="1"/>
</dbReference>
<dbReference type="PROSITE" id="PS50110">
    <property type="entry name" value="RESPONSE_REGULATORY"/>
    <property type="match status" value="1"/>
</dbReference>
<dbReference type="Gene3D" id="3.40.50.2300">
    <property type="match status" value="1"/>
</dbReference>
<dbReference type="InterPro" id="IPR001789">
    <property type="entry name" value="Sig_transdc_resp-reg_receiver"/>
</dbReference>
<dbReference type="InterPro" id="IPR011006">
    <property type="entry name" value="CheY-like_superfamily"/>
</dbReference>
<organism evidence="3">
    <name type="scientific">hydrothermal vent metagenome</name>
    <dbReference type="NCBI Taxonomy" id="652676"/>
    <lineage>
        <taxon>unclassified sequences</taxon>
        <taxon>metagenomes</taxon>
        <taxon>ecological metagenomes</taxon>
    </lineage>
</organism>
<evidence type="ECO:0000259" key="1">
    <source>
        <dbReference type="PROSITE" id="PS50110"/>
    </source>
</evidence>
<dbReference type="SUPFAM" id="SSF55073">
    <property type="entry name" value="Nucleotide cyclase"/>
    <property type="match status" value="1"/>
</dbReference>
<gene>
    <name evidence="3" type="ORF">MNBD_NITROSPIRAE01-1138</name>
</gene>
<dbReference type="PROSITE" id="PS50887">
    <property type="entry name" value="GGDEF"/>
    <property type="match status" value="1"/>
</dbReference>
<dbReference type="InterPro" id="IPR050469">
    <property type="entry name" value="Diguanylate_Cyclase"/>
</dbReference>
<dbReference type="InterPro" id="IPR029016">
    <property type="entry name" value="GAF-like_dom_sf"/>
</dbReference>